<feature type="region of interest" description="Disordered" evidence="3">
    <location>
        <begin position="240"/>
        <end position="270"/>
    </location>
</feature>
<dbReference type="PANTHER" id="PTHR46031:SF26">
    <property type="entry name" value="DOUBLE-STRANDED RNA-BINDING PROTEIN 2"/>
    <property type="match status" value="1"/>
</dbReference>
<feature type="domain" description="DRBM" evidence="4">
    <location>
        <begin position="55"/>
        <end position="126"/>
    </location>
</feature>
<keyword evidence="6" id="KW-1185">Reference proteome</keyword>
<comment type="caution">
    <text evidence="5">The sequence shown here is derived from an EMBL/GenBank/DDBJ whole genome shotgun (WGS) entry which is preliminary data.</text>
</comment>
<dbReference type="GO" id="GO:0003723">
    <property type="term" value="F:RNA binding"/>
    <property type="evidence" value="ECO:0007669"/>
    <property type="project" value="UniProtKB-KW"/>
</dbReference>
<evidence type="ECO:0000313" key="5">
    <source>
        <dbReference type="EMBL" id="CAJ1407687.1"/>
    </source>
</evidence>
<evidence type="ECO:0000259" key="4">
    <source>
        <dbReference type="SMART" id="SM00358"/>
    </source>
</evidence>
<dbReference type="Gene3D" id="3.30.160.20">
    <property type="match status" value="2"/>
</dbReference>
<dbReference type="Pfam" id="PF00035">
    <property type="entry name" value="dsrm"/>
    <property type="match status" value="2"/>
</dbReference>
<evidence type="ECO:0000256" key="3">
    <source>
        <dbReference type="SAM" id="MobiDB-lite"/>
    </source>
</evidence>
<feature type="compositionally biased region" description="Basic and acidic residues" evidence="3">
    <location>
        <begin position="248"/>
        <end position="262"/>
    </location>
</feature>
<dbReference type="AlphaFoldDB" id="A0AA36JK30"/>
<dbReference type="SUPFAM" id="SSF54768">
    <property type="entry name" value="dsRNA-binding domain-like"/>
    <property type="match status" value="1"/>
</dbReference>
<reference evidence="5" key="1">
    <citation type="submission" date="2023-08" db="EMBL/GenBank/DDBJ databases">
        <authorList>
            <person name="Chen Y."/>
            <person name="Shah S."/>
            <person name="Dougan E. K."/>
            <person name="Thang M."/>
            <person name="Chan C."/>
        </authorList>
    </citation>
    <scope>NUCLEOTIDE SEQUENCE</scope>
</reference>
<dbReference type="Proteomes" id="UP001178507">
    <property type="component" value="Unassembled WGS sequence"/>
</dbReference>
<dbReference type="SMART" id="SM00358">
    <property type="entry name" value="DSRM"/>
    <property type="match status" value="2"/>
</dbReference>
<keyword evidence="2" id="KW-0694">RNA-binding</keyword>
<evidence type="ECO:0000313" key="6">
    <source>
        <dbReference type="Proteomes" id="UP001178507"/>
    </source>
</evidence>
<keyword evidence="1" id="KW-0677">Repeat</keyword>
<gene>
    <name evidence="5" type="ORF">EVOR1521_LOCUS29326</name>
</gene>
<dbReference type="CDD" id="cd00048">
    <property type="entry name" value="DSRM_SF"/>
    <property type="match status" value="1"/>
</dbReference>
<evidence type="ECO:0000256" key="2">
    <source>
        <dbReference type="ARBA" id="ARBA00022884"/>
    </source>
</evidence>
<dbReference type="EMBL" id="CAUJNA010003685">
    <property type="protein sequence ID" value="CAJ1407687.1"/>
    <property type="molecule type" value="Genomic_DNA"/>
</dbReference>
<name>A0AA36JK30_9DINO</name>
<feature type="domain" description="DRBM" evidence="4">
    <location>
        <begin position="161"/>
        <end position="231"/>
    </location>
</feature>
<dbReference type="InterPro" id="IPR014720">
    <property type="entry name" value="dsRBD_dom"/>
</dbReference>
<organism evidence="5 6">
    <name type="scientific">Effrenium voratum</name>
    <dbReference type="NCBI Taxonomy" id="2562239"/>
    <lineage>
        <taxon>Eukaryota</taxon>
        <taxon>Sar</taxon>
        <taxon>Alveolata</taxon>
        <taxon>Dinophyceae</taxon>
        <taxon>Suessiales</taxon>
        <taxon>Symbiodiniaceae</taxon>
        <taxon>Effrenium</taxon>
    </lineage>
</organism>
<sequence length="270" mass="29944">MQAVADAFVDLSVSTDSVERLWQSALQMRCEFLQHQPEAVSSVAVAEVKENWIGKLSQLYSKQVRRPLEKNEIVYTVEDKAADGASIFTATVSAIDFRGGPYKGEPSRSKKLAEHSAASVALDMEFGGDAVAMTFAKVKQEPETFPERGVKRNAEEAVVSPKQKLNEQLRLLVDREISKDCIAYHTDQVEGVYQSSVCVVCYDNQTFAGQPAASKKEAEQSAAEAALVALEDVLRPAVEAQQEKKRRKLEEKRRRDKERKGGNGEAVDYD</sequence>
<dbReference type="PANTHER" id="PTHR46031">
    <property type="match status" value="1"/>
</dbReference>
<accession>A0AA36JK30</accession>
<evidence type="ECO:0000256" key="1">
    <source>
        <dbReference type="ARBA" id="ARBA00022737"/>
    </source>
</evidence>
<proteinExistence type="predicted"/>
<protein>
    <recommendedName>
        <fullName evidence="4">DRBM domain-containing protein</fullName>
    </recommendedName>
</protein>